<proteinExistence type="predicted"/>
<evidence type="ECO:0000313" key="5">
    <source>
        <dbReference type="EMBL" id="QNB45693.1"/>
    </source>
</evidence>
<dbReference type="Pfam" id="PF00381">
    <property type="entry name" value="PTS-HPr"/>
    <property type="match status" value="1"/>
</dbReference>
<dbReference type="InterPro" id="IPR050399">
    <property type="entry name" value="HPr"/>
</dbReference>
<dbReference type="OrthoDB" id="9809047at2"/>
<keyword evidence="6" id="KW-1185">Reference proteome</keyword>
<dbReference type="InterPro" id="IPR000032">
    <property type="entry name" value="HPr-like"/>
</dbReference>
<gene>
    <name evidence="5" type="ORF">BR63_04835</name>
</gene>
<keyword evidence="2" id="KW-0963">Cytoplasm</keyword>
<feature type="domain" description="HPr" evidence="4">
    <location>
        <begin position="1"/>
        <end position="89"/>
    </location>
</feature>
<evidence type="ECO:0000313" key="6">
    <source>
        <dbReference type="Proteomes" id="UP000515847"/>
    </source>
</evidence>
<dbReference type="PANTHER" id="PTHR33705">
    <property type="entry name" value="PHOSPHOCARRIER PROTEIN HPR"/>
    <property type="match status" value="1"/>
</dbReference>
<dbReference type="Proteomes" id="UP000515847">
    <property type="component" value="Chromosome"/>
</dbReference>
<dbReference type="Gene3D" id="3.30.1340.10">
    <property type="entry name" value="HPr-like"/>
    <property type="match status" value="1"/>
</dbReference>
<evidence type="ECO:0000256" key="1">
    <source>
        <dbReference type="ARBA" id="ARBA00004496"/>
    </source>
</evidence>
<dbReference type="NCBIfam" id="TIGR01003">
    <property type="entry name" value="PTS_HPr_family"/>
    <property type="match status" value="1"/>
</dbReference>
<protein>
    <submittedName>
        <fullName evidence="5">HPr family phosphocarrier protein</fullName>
    </submittedName>
</protein>
<sequence>MVRKELTIANETGLHARPAQLFVQKASEFEAEIKVKKEDGAEANAKSILGVMALALTCGTKITIEADGKDAGKAVQALVELVEQRFGES</sequence>
<dbReference type="RefSeq" id="WP_034419820.1">
    <property type="nucleotide sequence ID" value="NZ_CP045798.1"/>
</dbReference>
<dbReference type="InterPro" id="IPR035895">
    <property type="entry name" value="HPr-like_sf"/>
</dbReference>
<dbReference type="GO" id="GO:0009401">
    <property type="term" value="P:phosphoenolpyruvate-dependent sugar phosphotransferase system"/>
    <property type="evidence" value="ECO:0007669"/>
    <property type="project" value="UniProtKB-KW"/>
</dbReference>
<comment type="subcellular location">
    <subcellularLocation>
        <location evidence="1">Cytoplasm</location>
    </subcellularLocation>
</comment>
<evidence type="ECO:0000256" key="2">
    <source>
        <dbReference type="ARBA" id="ARBA00022490"/>
    </source>
</evidence>
<dbReference type="GO" id="GO:0005737">
    <property type="term" value="C:cytoplasm"/>
    <property type="evidence" value="ECO:0007669"/>
    <property type="project" value="UniProtKB-SubCell"/>
</dbReference>
<evidence type="ECO:0000256" key="3">
    <source>
        <dbReference type="ARBA" id="ARBA00022683"/>
    </source>
</evidence>
<organism evidence="5 6">
    <name type="scientific">Thermanaerosceptrum fracticalcis</name>
    <dbReference type="NCBI Taxonomy" id="1712410"/>
    <lineage>
        <taxon>Bacteria</taxon>
        <taxon>Bacillati</taxon>
        <taxon>Bacillota</taxon>
        <taxon>Clostridia</taxon>
        <taxon>Eubacteriales</taxon>
        <taxon>Peptococcaceae</taxon>
        <taxon>Thermanaerosceptrum</taxon>
    </lineage>
</organism>
<evidence type="ECO:0000259" key="4">
    <source>
        <dbReference type="PROSITE" id="PS51350"/>
    </source>
</evidence>
<dbReference type="EMBL" id="CP045798">
    <property type="protein sequence ID" value="QNB45693.1"/>
    <property type="molecule type" value="Genomic_DNA"/>
</dbReference>
<dbReference type="KEGG" id="tfr:BR63_04835"/>
<accession>A0A7G6E0T9</accession>
<dbReference type="PANTHER" id="PTHR33705:SF2">
    <property type="entry name" value="PHOSPHOCARRIER PROTEIN NPR"/>
    <property type="match status" value="1"/>
</dbReference>
<dbReference type="SUPFAM" id="SSF55594">
    <property type="entry name" value="HPr-like"/>
    <property type="match status" value="1"/>
</dbReference>
<keyword evidence="3" id="KW-0598">Phosphotransferase system</keyword>
<dbReference type="CDD" id="cd00367">
    <property type="entry name" value="PTS-HPr_like"/>
    <property type="match status" value="1"/>
</dbReference>
<name>A0A7G6E0T9_THEFR</name>
<dbReference type="AlphaFoldDB" id="A0A7G6E0T9"/>
<dbReference type="PROSITE" id="PS51350">
    <property type="entry name" value="PTS_HPR_DOM"/>
    <property type="match status" value="1"/>
</dbReference>
<reference evidence="5 6" key="1">
    <citation type="journal article" date="2019" name="Front. Microbiol.">
        <title>Thermoanaerosceptrum fracticalcis gen. nov. sp. nov., a Novel Fumarate-Fermenting Microorganism From a Deep Fractured Carbonate Aquifer of the US Great Basin.</title>
        <authorList>
            <person name="Hamilton-Brehm S.D."/>
            <person name="Stewart L.E."/>
            <person name="Zavarin M."/>
            <person name="Caldwell M."/>
            <person name="Lawson P.A."/>
            <person name="Onstott T.C."/>
            <person name="Grzymski J."/>
            <person name="Neveux I."/>
            <person name="Lollar B.S."/>
            <person name="Russell C.E."/>
            <person name="Moser D.P."/>
        </authorList>
    </citation>
    <scope>NUCLEOTIDE SEQUENCE [LARGE SCALE GENOMIC DNA]</scope>
    <source>
        <strain evidence="5 6">DRI-13</strain>
    </source>
</reference>
<dbReference type="PRINTS" id="PR00107">
    <property type="entry name" value="PHOSPHOCPHPR"/>
</dbReference>